<dbReference type="Proteomes" id="UP000283329">
    <property type="component" value="Unassembled WGS sequence"/>
</dbReference>
<dbReference type="InterPro" id="IPR052977">
    <property type="entry name" value="Polyferredoxin-like_ET"/>
</dbReference>
<dbReference type="EMBL" id="QRJR01000025">
    <property type="protein sequence ID" value="RHH41964.1"/>
    <property type="molecule type" value="Genomic_DNA"/>
</dbReference>
<dbReference type="InterPro" id="IPR017900">
    <property type="entry name" value="4Fe4S_Fe_S_CS"/>
</dbReference>
<dbReference type="PANTHER" id="PTHR43193">
    <property type="match status" value="1"/>
</dbReference>
<gene>
    <name evidence="1" type="ORF">DW206_19785</name>
</gene>
<dbReference type="Gene3D" id="3.30.70.20">
    <property type="match status" value="1"/>
</dbReference>
<reference evidence="1 2" key="1">
    <citation type="submission" date="2018-08" db="EMBL/GenBank/DDBJ databases">
        <title>A genome reference for cultivated species of the human gut microbiota.</title>
        <authorList>
            <person name="Zou Y."/>
            <person name="Xue W."/>
            <person name="Luo G."/>
        </authorList>
    </citation>
    <scope>NUCLEOTIDE SEQUENCE [LARGE SCALE GENOMIC DNA]</scope>
    <source>
        <strain evidence="1 2">AM17-48</strain>
    </source>
</reference>
<evidence type="ECO:0000313" key="2">
    <source>
        <dbReference type="Proteomes" id="UP000283329"/>
    </source>
</evidence>
<comment type="caution">
    <text evidence="1">The sequence shown here is derived from an EMBL/GenBank/DDBJ whole genome shotgun (WGS) entry which is preliminary data.</text>
</comment>
<dbReference type="PANTHER" id="PTHR43193:SF2">
    <property type="entry name" value="POLYFERREDOXIN PROTEIN FWDF"/>
    <property type="match status" value="1"/>
</dbReference>
<dbReference type="InterPro" id="IPR017896">
    <property type="entry name" value="4Fe4S_Fe-S-bd"/>
</dbReference>
<dbReference type="SUPFAM" id="SSF54862">
    <property type="entry name" value="4Fe-4S ferredoxins"/>
    <property type="match status" value="1"/>
</dbReference>
<name>A0A414WUF3_BACOV</name>
<dbReference type="RefSeq" id="WP_070275893.1">
    <property type="nucleotide sequence ID" value="NZ_CAKJZM010000002.1"/>
</dbReference>
<dbReference type="AlphaFoldDB" id="A0A414WUF3"/>
<accession>A0A414WUF3</accession>
<sequence>MENITEFCTGCRTCEQVCPKSCISMKFSSEGFLEPFIDLDQCVDCGLCQRRCPQNNLKVYPLSEKVFAVKSKNDKELYKSASGGAFAALARYFLEQNGVCVGASYYKGWNVGHKIIRSLDDLPSLQSSKYVQSDTLHTYSEVRCLLSQGIKVLYSGTPCQIAGLNSFLGNVDKSNLLTIDLICHGVPSIKLFKSYIQWLEHRYGEPIIDFNFRDKSSGWGLNVKIKTKTKTKTRSCVIDPYYYHFLKGDTYRECCYRCSYSRPERVGDVTIGDFWGIESILPDFFSKKGVSCLILNTPNVMALIPMFKSLFDMEEVSLNDVMKFQRNLVAPTPRPDMRDIIYKRLDEKDLESFFKTVLTYPLNVKSELIAILPEWMKKVLRKMLSAVMR</sequence>
<dbReference type="GeneID" id="29452174"/>
<organism evidence="1 2">
    <name type="scientific">Bacteroides ovatus</name>
    <dbReference type="NCBI Taxonomy" id="28116"/>
    <lineage>
        <taxon>Bacteria</taxon>
        <taxon>Pseudomonadati</taxon>
        <taxon>Bacteroidota</taxon>
        <taxon>Bacteroidia</taxon>
        <taxon>Bacteroidales</taxon>
        <taxon>Bacteroidaceae</taxon>
        <taxon>Bacteroides</taxon>
    </lineage>
</organism>
<dbReference type="Pfam" id="PF12838">
    <property type="entry name" value="Fer4_7"/>
    <property type="match status" value="1"/>
</dbReference>
<protein>
    <submittedName>
        <fullName evidence="1">4Fe-4S dicluster domain-containing protein</fullName>
    </submittedName>
</protein>
<dbReference type="KEGG" id="boa:Bovatus_01376"/>
<proteinExistence type="predicted"/>
<dbReference type="Pfam" id="PF04432">
    <property type="entry name" value="FrhB_FdhB_C"/>
    <property type="match status" value="1"/>
</dbReference>
<evidence type="ECO:0000313" key="1">
    <source>
        <dbReference type="EMBL" id="RHH41964.1"/>
    </source>
</evidence>
<dbReference type="PROSITE" id="PS00198">
    <property type="entry name" value="4FE4S_FER_1"/>
    <property type="match status" value="2"/>
</dbReference>
<dbReference type="PROSITE" id="PS51379">
    <property type="entry name" value="4FE4S_FER_2"/>
    <property type="match status" value="2"/>
</dbReference>
<dbReference type="InterPro" id="IPR007525">
    <property type="entry name" value="FrhB_FdhB_C"/>
</dbReference>